<evidence type="ECO:0000259" key="3">
    <source>
        <dbReference type="Pfam" id="PF14437"/>
    </source>
</evidence>
<dbReference type="InterPro" id="IPR038332">
    <property type="entry name" value="PPE_sf"/>
</dbReference>
<gene>
    <name evidence="6" type="ORF">GCM10023214_28700</name>
</gene>
<dbReference type="InterPro" id="IPR056823">
    <property type="entry name" value="TEN-like_YD-shell"/>
</dbReference>
<dbReference type="RefSeq" id="WP_346053936.1">
    <property type="nucleotide sequence ID" value="NZ_BAABIB010000062.1"/>
</dbReference>
<evidence type="ECO:0000313" key="6">
    <source>
        <dbReference type="EMBL" id="GAA5162277.1"/>
    </source>
</evidence>
<evidence type="ECO:0000313" key="7">
    <source>
        <dbReference type="Proteomes" id="UP001500192"/>
    </source>
</evidence>
<protein>
    <submittedName>
        <fullName evidence="6">RHS repeat-associated core domain-containing protein</fullName>
    </submittedName>
</protein>
<proteinExistence type="predicted"/>
<sequence length="1471" mass="159347">MSDGNPLVAQAQSQTTAVTGIGIAESAVDLANGVKDGSWVEFGMGALGVGLETLSMVIDPIGTLAQYGASWLIEHVQPLKEALDWLAGDPPVIQSFADTWANVAGEVGAVAGDLSNETVNGTAGWTGEGGDAYRAHVAEQSDAIAGAATLADGISTGVMVMGQVVAMVRETVRDLVAELVGKLISWVLEEACTLGFATPLVAAQATTAITNAISKVSDLIRKLVKTIGNVTPKIRRIVDKLGEIIEKLSKLGRKFARRADGATLPSGAKSIDTPELHAPDAPHTPHTPDADVPGGTHAGDGTTTAGREGSLRSDAAEPRDRAQEVTGRCGGREPIDLATGEMYLTQTDVDLPGILPLLLQRTHISSYRSGRLFGPTWASTLDQRLEFDDDGVCYAGPDGVILVYPRGDGVLPVVGARWPLHHSATGSTLVQPQTGRTLHFGPPVAGTAKLAAITDRTGHRIDLDYDDTGLVRRVRHSGGYVVDVETRRGLVAGLWLGEIPLARFDYDDARRLVTVINSSGLALRFGYDAEGRIVEWVDRNGRFYRYHYDENGRCVRTEGSAVWGTIAYDPLRRTTVETNSLGEVTTHQFNEAHKLVRRVNPLGAEISQEWDAEDRLLSYTDELGRETRYTYDENGNLTRIRRPDGTVLTSVHNELNLPVSITGPGGATTTYTYDERGNRTSVTDAAGTRTLLSYDERGHLTRIVDGLGNAHHVVTNDAGLPMAVTDPEGGTVHYTRDVFNRVTSVTDQLGGVTRYTWTIEGLPASRTTPDGAVERWRYDGEGNLVEHIGPTGARTTYEVSGFDQVAARTTPDGARIGFRYDSELRLVEVTNAAGATWSYRYDAAGNLVGETDFDGRTVTYRHDAAGQLVERVNGAGQSVHYTRDALGRVVEQRAGDRVSRFTYRADGELIEAINPDAEVRFDRDVLGNVLAEHCNGRTLRNTYDALGHRTSRTTPAGTVSTYRYDSRGFLSALAIGEHLLEFAYDPVGRERTRRLDGAVTVAQSWDAQHRLTGQVVSAGNPSGPDRVLQQRAYRYRADGALTAVDDLLRGTQTYDLDATGRVTAVSGRGWRETYAYDPAGNLAGARWSTPGSGDDERQGERVTAGTLVRSAGRTGYQHDAQGRVVRRTRHGLSGQRRTWTYTWDAEDRLTAVTTPDGHVWRYSYDALGRRIAKLHYGPGATELIERTDFTWDRTVLAEQTTSGGTTSWDYEPGSTRPVAQAELTRDEVDRRFYAIVTDLVGTPTELIDPGGAIRWHARTTLWGAPTFTPRQAADCPLRFPGQYHDAETGLNYNYLRYYDPDTGSYASPDPLGLEAAPNNHAYVTNPATAADPTGLIPCDVADDLAAYRQRQGMPVAGSAEDAHTAARLDVDGQSFYGRNGHGMDIDIRANAQTKTHAEAQAFQEAKNAGVGGKTGTLYVDRDFCRACGPNGGVGSLMRGLGLERLEVHTPSGRYTIDATKRPSIPVPWSEG</sequence>
<dbReference type="InterPro" id="IPR036689">
    <property type="entry name" value="ESAT-6-like_sf"/>
</dbReference>
<dbReference type="Pfam" id="PF25023">
    <property type="entry name" value="TEN_YD-shell"/>
    <property type="match status" value="1"/>
</dbReference>
<reference evidence="7" key="1">
    <citation type="journal article" date="2019" name="Int. J. Syst. Evol. Microbiol.">
        <title>The Global Catalogue of Microorganisms (GCM) 10K type strain sequencing project: providing services to taxonomists for standard genome sequencing and annotation.</title>
        <authorList>
            <consortium name="The Broad Institute Genomics Platform"/>
            <consortium name="The Broad Institute Genome Sequencing Center for Infectious Disease"/>
            <person name="Wu L."/>
            <person name="Ma J."/>
        </authorList>
    </citation>
    <scope>NUCLEOTIDE SEQUENCE [LARGE SCALE GENOMIC DNA]</scope>
    <source>
        <strain evidence="7">JCM 18054</strain>
    </source>
</reference>
<evidence type="ECO:0000256" key="1">
    <source>
        <dbReference type="ARBA" id="ARBA00022737"/>
    </source>
</evidence>
<dbReference type="NCBIfam" id="TIGR01643">
    <property type="entry name" value="YD_repeat_2x"/>
    <property type="match status" value="12"/>
</dbReference>
<dbReference type="Pfam" id="PF20148">
    <property type="entry name" value="DUF6531"/>
    <property type="match status" value="1"/>
</dbReference>
<keyword evidence="1" id="KW-0677">Repeat</keyword>
<dbReference type="NCBIfam" id="TIGR03696">
    <property type="entry name" value="Rhs_assc_core"/>
    <property type="match status" value="1"/>
</dbReference>
<feature type="domain" description="MafB19-like deaminase" evidence="3">
    <location>
        <begin position="1342"/>
        <end position="1455"/>
    </location>
</feature>
<dbReference type="PANTHER" id="PTHR32305">
    <property type="match status" value="1"/>
</dbReference>
<dbReference type="SUPFAM" id="SSF140453">
    <property type="entry name" value="EsxAB dimer-like"/>
    <property type="match status" value="1"/>
</dbReference>
<keyword evidence="7" id="KW-1185">Reference proteome</keyword>
<evidence type="ECO:0000256" key="2">
    <source>
        <dbReference type="SAM" id="MobiDB-lite"/>
    </source>
</evidence>
<dbReference type="InterPro" id="IPR058535">
    <property type="entry name" value="MafB19-deam"/>
</dbReference>
<feature type="region of interest" description="Disordered" evidence="2">
    <location>
        <begin position="262"/>
        <end position="333"/>
    </location>
</feature>
<dbReference type="Pfam" id="PF14437">
    <property type="entry name" value="MafB19-deam"/>
    <property type="match status" value="1"/>
</dbReference>
<name>A0ABP9QI03_9PSEU</name>
<feature type="domain" description="Teneurin-like YD-shell" evidence="5">
    <location>
        <begin position="1049"/>
        <end position="1309"/>
    </location>
</feature>
<dbReference type="Proteomes" id="UP001500192">
    <property type="component" value="Unassembled WGS sequence"/>
</dbReference>
<feature type="domain" description="DUF6531" evidence="4">
    <location>
        <begin position="333"/>
        <end position="404"/>
    </location>
</feature>
<feature type="compositionally biased region" description="Low complexity" evidence="2">
    <location>
        <begin position="290"/>
        <end position="306"/>
    </location>
</feature>
<organism evidence="6 7">
    <name type="scientific">Amycolatopsis dongchuanensis</name>
    <dbReference type="NCBI Taxonomy" id="1070866"/>
    <lineage>
        <taxon>Bacteria</taxon>
        <taxon>Bacillati</taxon>
        <taxon>Actinomycetota</taxon>
        <taxon>Actinomycetes</taxon>
        <taxon>Pseudonocardiales</taxon>
        <taxon>Pseudonocardiaceae</taxon>
        <taxon>Amycolatopsis</taxon>
    </lineage>
</organism>
<dbReference type="Gene3D" id="2.180.10.10">
    <property type="entry name" value="RHS repeat-associated core"/>
    <property type="match status" value="3"/>
</dbReference>
<evidence type="ECO:0000259" key="5">
    <source>
        <dbReference type="Pfam" id="PF25023"/>
    </source>
</evidence>
<dbReference type="InterPro" id="IPR045351">
    <property type="entry name" value="DUF6531"/>
</dbReference>
<dbReference type="EMBL" id="BAABIB010000062">
    <property type="protein sequence ID" value="GAA5162277.1"/>
    <property type="molecule type" value="Genomic_DNA"/>
</dbReference>
<feature type="compositionally biased region" description="Basic and acidic residues" evidence="2">
    <location>
        <begin position="309"/>
        <end position="323"/>
    </location>
</feature>
<dbReference type="InterPro" id="IPR031325">
    <property type="entry name" value="RHS_repeat"/>
</dbReference>
<dbReference type="InterPro" id="IPR050708">
    <property type="entry name" value="T6SS_VgrG/RHS"/>
</dbReference>
<dbReference type="Pfam" id="PF05593">
    <property type="entry name" value="RHS_repeat"/>
    <property type="match status" value="7"/>
</dbReference>
<evidence type="ECO:0000259" key="4">
    <source>
        <dbReference type="Pfam" id="PF20148"/>
    </source>
</evidence>
<accession>A0ABP9QI03</accession>
<dbReference type="InterPro" id="IPR006530">
    <property type="entry name" value="YD"/>
</dbReference>
<comment type="caution">
    <text evidence="6">The sequence shown here is derived from an EMBL/GenBank/DDBJ whole genome shotgun (WGS) entry which is preliminary data.</text>
</comment>
<dbReference type="Gene3D" id="1.20.1260.20">
    <property type="entry name" value="PPE superfamily"/>
    <property type="match status" value="1"/>
</dbReference>
<dbReference type="InterPro" id="IPR022385">
    <property type="entry name" value="Rhs_assc_core"/>
</dbReference>
<dbReference type="PANTHER" id="PTHR32305:SF15">
    <property type="entry name" value="PROTEIN RHSA-RELATED"/>
    <property type="match status" value="1"/>
</dbReference>